<comment type="caution">
    <text evidence="3">The sequence shown here is derived from an EMBL/GenBank/DDBJ whole genome shotgun (WGS) entry which is preliminary data.</text>
</comment>
<organism evidence="3 4">
    <name type="scientific">Geothermobacter hydrogeniphilus</name>
    <dbReference type="NCBI Taxonomy" id="1969733"/>
    <lineage>
        <taxon>Bacteria</taxon>
        <taxon>Pseudomonadati</taxon>
        <taxon>Thermodesulfobacteriota</taxon>
        <taxon>Desulfuromonadia</taxon>
        <taxon>Desulfuromonadales</taxon>
        <taxon>Geothermobacteraceae</taxon>
        <taxon>Geothermobacter</taxon>
    </lineage>
</organism>
<feature type="chain" id="PRO_5013389634" description="Tll0287-like domain-containing protein" evidence="1">
    <location>
        <begin position="22"/>
        <end position="189"/>
    </location>
</feature>
<dbReference type="RefSeq" id="WP_085010752.1">
    <property type="nucleotide sequence ID" value="NZ_NAAD01000012.1"/>
</dbReference>
<dbReference type="STRING" id="1969733.B5V00_10540"/>
<feature type="domain" description="Tll0287-like" evidence="2">
    <location>
        <begin position="61"/>
        <end position="187"/>
    </location>
</feature>
<name>A0A1X0Y2P5_9BACT</name>
<feature type="signal peptide" evidence="1">
    <location>
        <begin position="1"/>
        <end position="21"/>
    </location>
</feature>
<gene>
    <name evidence="3" type="ORF">B5V00_10540</name>
</gene>
<evidence type="ECO:0000313" key="4">
    <source>
        <dbReference type="Proteomes" id="UP000193136"/>
    </source>
</evidence>
<sequence length="189" mass="20806">MKKMPVLICLFLLLTPGLLPAADEAALKAEAGTLVKTYVARLKGALQMSMAMGGPVRAIDTCGRQAPKFAAEMEAASGWKIGRTSLRARNPLNHPDAWEKAGMEEFERQHRAGIPVGKLVKSEIVQQGQQRRFRFLKAIPTGRLCLTCHGDNIAPEIRRALRRNYPRDQATGFKVGDLRGAFTLSKPLD</sequence>
<dbReference type="InterPro" id="IPR021796">
    <property type="entry name" value="Tll0287-like_dom"/>
</dbReference>
<accession>A0A1X0Y2P5</accession>
<dbReference type="OrthoDB" id="9797588at2"/>
<proteinExistence type="predicted"/>
<dbReference type="EMBL" id="NAAD01000012">
    <property type="protein sequence ID" value="ORJ59322.1"/>
    <property type="molecule type" value="Genomic_DNA"/>
</dbReference>
<protein>
    <recommendedName>
        <fullName evidence="2">Tll0287-like domain-containing protein</fullName>
    </recommendedName>
</protein>
<evidence type="ECO:0000259" key="2">
    <source>
        <dbReference type="Pfam" id="PF11845"/>
    </source>
</evidence>
<keyword evidence="1" id="KW-0732">Signal</keyword>
<evidence type="ECO:0000256" key="1">
    <source>
        <dbReference type="SAM" id="SignalP"/>
    </source>
</evidence>
<dbReference type="Pfam" id="PF11845">
    <property type="entry name" value="Tll0287-like"/>
    <property type="match status" value="1"/>
</dbReference>
<evidence type="ECO:0000313" key="3">
    <source>
        <dbReference type="EMBL" id="ORJ59322.1"/>
    </source>
</evidence>
<dbReference type="AlphaFoldDB" id="A0A1X0Y2P5"/>
<reference evidence="3 4" key="1">
    <citation type="submission" date="2017-03" db="EMBL/GenBank/DDBJ databases">
        <title>Genome sequence of Geothermobacter sp. EPR-M, Deep-Sea Iron Reducer.</title>
        <authorList>
            <person name="Tully B."/>
            <person name="Savalia P."/>
            <person name="Abuyen K."/>
            <person name="Baughan C."/>
            <person name="Romero E."/>
            <person name="Ronkowski C."/>
            <person name="Torres B."/>
            <person name="Tremblay J."/>
            <person name="Trujillo A."/>
            <person name="Tyler M."/>
            <person name="Perez-Rodriguez I."/>
            <person name="Amend J."/>
        </authorList>
    </citation>
    <scope>NUCLEOTIDE SEQUENCE [LARGE SCALE GENOMIC DNA]</scope>
    <source>
        <strain evidence="3 4">EPR-M</strain>
    </source>
</reference>
<dbReference type="Proteomes" id="UP000193136">
    <property type="component" value="Unassembled WGS sequence"/>
</dbReference>
<keyword evidence="4" id="KW-1185">Reference proteome</keyword>